<organism evidence="1 2">
    <name type="scientific">Ascodesmis nigricans</name>
    <dbReference type="NCBI Taxonomy" id="341454"/>
    <lineage>
        <taxon>Eukaryota</taxon>
        <taxon>Fungi</taxon>
        <taxon>Dikarya</taxon>
        <taxon>Ascomycota</taxon>
        <taxon>Pezizomycotina</taxon>
        <taxon>Pezizomycetes</taxon>
        <taxon>Pezizales</taxon>
        <taxon>Ascodesmidaceae</taxon>
        <taxon>Ascodesmis</taxon>
    </lineage>
</organism>
<sequence length="236" mass="27865">MRTNTLSDKTQQRLALGHDRTTNIFDKHYLSKVIKLDTQEAYRGEELRRNIMLETGRIGMMIDPQPSTKLAERDEQSILQSEEIRSIKCKLSKELRKLQRKYGSLNKGSGQSDYRGYVKQRQVLARKIAARRREMLRKEELSISRPLPLERLSTSSSRNKLRTEKVGHRAFSIQHRNEQQFAWLFTTAIRIFRKRNWLSTCMFYAALAPAKPLTRDPYAPYEKKKSLFWRTIWNAT</sequence>
<reference evidence="1 2" key="1">
    <citation type="submission" date="2019-04" db="EMBL/GenBank/DDBJ databases">
        <title>Comparative genomics and transcriptomics to analyze fruiting body development in filamentous ascomycetes.</title>
        <authorList>
            <consortium name="DOE Joint Genome Institute"/>
            <person name="Lutkenhaus R."/>
            <person name="Traeger S."/>
            <person name="Breuer J."/>
            <person name="Kuo A."/>
            <person name="Lipzen A."/>
            <person name="Pangilinan J."/>
            <person name="Dilworth D."/>
            <person name="Sandor L."/>
            <person name="Poggeler S."/>
            <person name="Barry K."/>
            <person name="Grigoriev I.V."/>
            <person name="Nowrousian M."/>
        </authorList>
    </citation>
    <scope>NUCLEOTIDE SEQUENCE [LARGE SCALE GENOMIC DNA]</scope>
    <source>
        <strain evidence="1 2">CBS 389.68</strain>
    </source>
</reference>
<accession>A0A4S2MVS8</accession>
<dbReference type="AlphaFoldDB" id="A0A4S2MVS8"/>
<protein>
    <submittedName>
        <fullName evidence="1">Uncharacterized protein</fullName>
    </submittedName>
</protein>
<dbReference type="Proteomes" id="UP000298138">
    <property type="component" value="Unassembled WGS sequence"/>
</dbReference>
<dbReference type="InParanoid" id="A0A4S2MVS8"/>
<gene>
    <name evidence="1" type="ORF">EX30DRAFT_349228</name>
</gene>
<dbReference type="Pfam" id="PF11917">
    <property type="entry name" value="DUF3435"/>
    <property type="match status" value="1"/>
</dbReference>
<proteinExistence type="predicted"/>
<evidence type="ECO:0000313" key="2">
    <source>
        <dbReference type="Proteomes" id="UP000298138"/>
    </source>
</evidence>
<keyword evidence="2" id="KW-1185">Reference proteome</keyword>
<dbReference type="EMBL" id="ML220123">
    <property type="protein sequence ID" value="TGZ80687.1"/>
    <property type="molecule type" value="Genomic_DNA"/>
</dbReference>
<evidence type="ECO:0000313" key="1">
    <source>
        <dbReference type="EMBL" id="TGZ80687.1"/>
    </source>
</evidence>
<name>A0A4S2MVS8_9PEZI</name>
<dbReference type="OrthoDB" id="4485682at2759"/>
<dbReference type="InterPro" id="IPR021842">
    <property type="entry name" value="DUF3435"/>
</dbReference>